<accession>A0A1M6KFK7</accession>
<name>A0A1M6KFK7_9FIRM</name>
<evidence type="ECO:0000313" key="3">
    <source>
        <dbReference type="EMBL" id="SHJ57785.1"/>
    </source>
</evidence>
<dbReference type="STRING" id="1121322.SAMN02745136_00437"/>
<evidence type="ECO:0008006" key="5">
    <source>
        <dbReference type="Google" id="ProtNLM"/>
    </source>
</evidence>
<keyword evidence="2" id="KW-0732">Signal</keyword>
<dbReference type="EMBL" id="FRAC01000006">
    <property type="protein sequence ID" value="SHJ57785.1"/>
    <property type="molecule type" value="Genomic_DNA"/>
</dbReference>
<dbReference type="OrthoDB" id="2482960at2"/>
<reference evidence="3 4" key="1">
    <citation type="submission" date="2016-11" db="EMBL/GenBank/DDBJ databases">
        <authorList>
            <person name="Jaros S."/>
            <person name="Januszkiewicz K."/>
            <person name="Wedrychowicz H."/>
        </authorList>
    </citation>
    <scope>NUCLEOTIDE SEQUENCE [LARGE SCALE GENOMIC DNA]</scope>
    <source>
        <strain evidence="3 4">DSM 15929</strain>
    </source>
</reference>
<proteinExistence type="predicted"/>
<organism evidence="3 4">
    <name type="scientific">Anaerocolumna jejuensis DSM 15929</name>
    <dbReference type="NCBI Taxonomy" id="1121322"/>
    <lineage>
        <taxon>Bacteria</taxon>
        <taxon>Bacillati</taxon>
        <taxon>Bacillota</taxon>
        <taxon>Clostridia</taxon>
        <taxon>Lachnospirales</taxon>
        <taxon>Lachnospiraceae</taxon>
        <taxon>Anaerocolumna</taxon>
    </lineage>
</organism>
<protein>
    <recommendedName>
        <fullName evidence="5">DUF5057 domain-containing protein</fullName>
    </recommendedName>
</protein>
<evidence type="ECO:0000313" key="4">
    <source>
        <dbReference type="Proteomes" id="UP000184386"/>
    </source>
</evidence>
<feature type="region of interest" description="Disordered" evidence="1">
    <location>
        <begin position="1279"/>
        <end position="1301"/>
    </location>
</feature>
<feature type="compositionally biased region" description="Polar residues" evidence="1">
    <location>
        <begin position="1288"/>
        <end position="1301"/>
    </location>
</feature>
<dbReference type="Proteomes" id="UP000184386">
    <property type="component" value="Unassembled WGS sequence"/>
</dbReference>
<dbReference type="RefSeq" id="WP_073272467.1">
    <property type="nucleotide sequence ID" value="NZ_FRAC01000006.1"/>
</dbReference>
<evidence type="ECO:0000256" key="1">
    <source>
        <dbReference type="SAM" id="MobiDB-lite"/>
    </source>
</evidence>
<feature type="signal peptide" evidence="2">
    <location>
        <begin position="1"/>
        <end position="26"/>
    </location>
</feature>
<feature type="chain" id="PRO_5012635700" description="DUF5057 domain-containing protein" evidence="2">
    <location>
        <begin position="27"/>
        <end position="1301"/>
    </location>
</feature>
<gene>
    <name evidence="3" type="ORF">SAMN02745136_00437</name>
</gene>
<evidence type="ECO:0000256" key="2">
    <source>
        <dbReference type="SAM" id="SignalP"/>
    </source>
</evidence>
<sequence length="1301" mass="143337">MLKKIFSMVLILCMILTILPINTVFAGEGGNMDGGDSGGSTGNGSDSWKFTTQSSGVRISVYWAKGNEEAFKDSSLVKKLGNTTDFIPKGIPNSYKVEYYTGKSIFDYMNGVGASFSYINASKDKFEYKDTSEKVIVDMPDPLSGDAESWLKWFMGDDYKDNPDFKNIPAITKLCGYEISSEDFASGAYKTNNGVEYGWYKIFIEPEVFAVIDGNSMIVTLRDMIKLGESKNYTHTKLVDMLNLVYEYLANPMYLLDQEDAALNMSANNWDKSTGKYLDPKVKKGTPYEVHYDKSTKTADKAEIVKQLGKSGKIYKSMGVGTINPQRLNNERVKVIATYVKADIQTDGTVGYTQVGAAGTSYIDRSNLESFLASDVVTVPLYGSAYLNDIITSPIDLTQKSSVKNVKWDGELPQNISTKKEISATADDIWSYAFNLKVRLIYALENGLIAKTDYETYLDLIDEYSELSGKLKSASTAQKDVIRAQMQLVFTEALTLFGFDDAYTYYKDLAKKPETAKKFLQYVLGIADASGLYSKATYIKDADDIQLESILKKGEDGVIYLRYIIQPYPAQKNYLDRYKDGEFVSRVEVLEQKLVSTQKVAEDGTIKVDVTQLNDLTKKKGYTEAKLVKWVTAKGLPLLKSFPTDSQVIKKGTAFSGISNMDIEENVYVIWRIDKKTPVDGELAVPEWRLSKYDTDMKYSDSASMSLKLTQDAGHKAYWSTLSPSGTYKYDTINPNGKVTTTANTPANMKYSDWLHSKTKTKGSYSISHSNPSVSVDVAGILNAIKSTDLTGINIASWTISSSDKSTLSDYDLSTGLKSTFKDKDNANISKTDTLSYSIKNKDTYNHNYGYYSHYTVHVADSDPTDDVNDSYSYDVCNCTTIPETASASYVSADYKIRVILDRYKAASNNSDVLKVKAAKTEDNGKTTITKQNASYLTIYPEIPMLFSDDSGKDSIFFAAGTQSRKITAVDYHTLTHTAYVTTKVDGSQVTDQKATKQAKAIGLGGNPVFAKGSVLSTNNSVSESKGSKNAGLLTVKSYALDIDNDTLKSTWGNEDYNPKAAHTSLLSSFNNFSSGTATEKLEIAVPNGTNVAYTGATVKNKLSYKEKDNTTVKHTLTVRGGVLTEVDGKSIASIKSNDKEFYSALEGMKLIGNKDDTALRTLISGAGDKLTESNFATLANKERGVSDIATGKGWYFEDATTLVVMEYTTTYELPISGFTDRIPMTVKGLETPINKAQFFNKISKGYNVLNYTMTSKSITGLGTVKVYFEHNSRTGSDFGPKEPAYGVSNTTTLDSTTSGF</sequence>
<keyword evidence="4" id="KW-1185">Reference proteome</keyword>